<evidence type="ECO:0000256" key="1">
    <source>
        <dbReference type="ARBA" id="ARBA00005953"/>
    </source>
</evidence>
<protein>
    <submittedName>
        <fullName evidence="3">Thioesterase family protein</fullName>
    </submittedName>
</protein>
<dbReference type="PANTHER" id="PTHR31793">
    <property type="entry name" value="4-HYDROXYBENZOYL-COA THIOESTERASE FAMILY MEMBER"/>
    <property type="match status" value="1"/>
</dbReference>
<dbReference type="EMBL" id="JAUHJS010000002">
    <property type="protein sequence ID" value="MDN4164658.1"/>
    <property type="molecule type" value="Genomic_DNA"/>
</dbReference>
<dbReference type="RefSeq" id="WP_320003184.1">
    <property type="nucleotide sequence ID" value="NZ_JAUHJS010000002.1"/>
</dbReference>
<comment type="similarity">
    <text evidence="1">Belongs to the 4-hydroxybenzoyl-CoA thioesterase family.</text>
</comment>
<dbReference type="Gene3D" id="3.10.129.10">
    <property type="entry name" value="Hotdog Thioesterase"/>
    <property type="match status" value="1"/>
</dbReference>
<evidence type="ECO:0000313" key="3">
    <source>
        <dbReference type="EMBL" id="MDN4164658.1"/>
    </source>
</evidence>
<evidence type="ECO:0000313" key="4">
    <source>
        <dbReference type="Proteomes" id="UP001168552"/>
    </source>
</evidence>
<organism evidence="3 4">
    <name type="scientific">Shiella aurantiaca</name>
    <dbReference type="NCBI Taxonomy" id="3058365"/>
    <lineage>
        <taxon>Bacteria</taxon>
        <taxon>Pseudomonadati</taxon>
        <taxon>Bacteroidota</taxon>
        <taxon>Cytophagia</taxon>
        <taxon>Cytophagales</taxon>
        <taxon>Shiellaceae</taxon>
        <taxon>Shiella</taxon>
    </lineage>
</organism>
<keyword evidence="2" id="KW-0378">Hydrolase</keyword>
<dbReference type="InterPro" id="IPR050563">
    <property type="entry name" value="4-hydroxybenzoyl-CoA_TE"/>
</dbReference>
<dbReference type="SUPFAM" id="SSF54637">
    <property type="entry name" value="Thioesterase/thiol ester dehydrase-isomerase"/>
    <property type="match status" value="1"/>
</dbReference>
<reference evidence="3" key="1">
    <citation type="submission" date="2023-06" db="EMBL/GenBank/DDBJ databases">
        <title>Cytophagales bacterium Strain LB-30, isolated from soil.</title>
        <authorList>
            <person name="Liu B."/>
        </authorList>
    </citation>
    <scope>NUCLEOTIDE SEQUENCE</scope>
    <source>
        <strain evidence="3">LB-30</strain>
    </source>
</reference>
<name>A0ABT8F2X8_9BACT</name>
<sequence>MARIKIELPSQFIYQTEIPVRITDLNYGGHMGNDVLLSMLHEARMQWFASLGYPSEVAIEGVGVIMTDAALVYKAETFYGETLQIHLALTDFNKYGFDVVYKIMGKQSAKEIAHAKTGLVFFDYSARKISPIPPPFLQKVKD</sequence>
<dbReference type="Pfam" id="PF13279">
    <property type="entry name" value="4HBT_2"/>
    <property type="match status" value="1"/>
</dbReference>
<dbReference type="Proteomes" id="UP001168552">
    <property type="component" value="Unassembled WGS sequence"/>
</dbReference>
<dbReference type="InterPro" id="IPR029069">
    <property type="entry name" value="HotDog_dom_sf"/>
</dbReference>
<evidence type="ECO:0000256" key="2">
    <source>
        <dbReference type="ARBA" id="ARBA00022801"/>
    </source>
</evidence>
<proteinExistence type="inferred from homology"/>
<accession>A0ABT8F2X8</accession>
<comment type="caution">
    <text evidence="3">The sequence shown here is derived from an EMBL/GenBank/DDBJ whole genome shotgun (WGS) entry which is preliminary data.</text>
</comment>
<dbReference type="CDD" id="cd00586">
    <property type="entry name" value="4HBT"/>
    <property type="match status" value="1"/>
</dbReference>
<keyword evidence="4" id="KW-1185">Reference proteome</keyword>
<dbReference type="PANTHER" id="PTHR31793:SF27">
    <property type="entry name" value="NOVEL THIOESTERASE SUPERFAMILY DOMAIN AND SAPOSIN A-TYPE DOMAIN CONTAINING PROTEIN (0610012H03RIK)"/>
    <property type="match status" value="1"/>
</dbReference>
<gene>
    <name evidence="3" type="ORF">QWY31_04045</name>
</gene>